<keyword evidence="2" id="KW-0808">Transferase</keyword>
<evidence type="ECO:0000313" key="5">
    <source>
        <dbReference type="EMBL" id="CAB4593492.1"/>
    </source>
</evidence>
<organism evidence="5">
    <name type="scientific">freshwater metagenome</name>
    <dbReference type="NCBI Taxonomy" id="449393"/>
    <lineage>
        <taxon>unclassified sequences</taxon>
        <taxon>metagenomes</taxon>
        <taxon>ecological metagenomes</taxon>
    </lineage>
</organism>
<reference evidence="5" key="1">
    <citation type="submission" date="2020-05" db="EMBL/GenBank/DDBJ databases">
        <authorList>
            <person name="Chiriac C."/>
            <person name="Salcher M."/>
            <person name="Ghai R."/>
            <person name="Kavagutti S V."/>
        </authorList>
    </citation>
    <scope>NUCLEOTIDE SEQUENCE</scope>
</reference>
<name>A0A6J6FWL6_9ZZZZ</name>
<evidence type="ECO:0000259" key="4">
    <source>
        <dbReference type="PROSITE" id="PS51186"/>
    </source>
</evidence>
<gene>
    <name evidence="5" type="ORF">UFOPK1791_00696</name>
</gene>
<dbReference type="PANTHER" id="PTHR10545">
    <property type="entry name" value="DIAMINE N-ACETYLTRANSFERASE"/>
    <property type="match status" value="1"/>
</dbReference>
<proteinExistence type="inferred from homology"/>
<accession>A0A6J6FWL6</accession>
<dbReference type="SUPFAM" id="SSF55729">
    <property type="entry name" value="Acyl-CoA N-acyltransferases (Nat)"/>
    <property type="match status" value="1"/>
</dbReference>
<dbReference type="AlphaFoldDB" id="A0A6J6FWL6"/>
<evidence type="ECO:0000256" key="1">
    <source>
        <dbReference type="ARBA" id="ARBA00008694"/>
    </source>
</evidence>
<dbReference type="PANTHER" id="PTHR10545:SF29">
    <property type="entry name" value="GH14572P-RELATED"/>
    <property type="match status" value="1"/>
</dbReference>
<dbReference type="EMBL" id="CAEZUF010000059">
    <property type="protein sequence ID" value="CAB4593492.1"/>
    <property type="molecule type" value="Genomic_DNA"/>
</dbReference>
<dbReference type="PROSITE" id="PS51186">
    <property type="entry name" value="GNAT"/>
    <property type="match status" value="1"/>
</dbReference>
<dbReference type="InterPro" id="IPR051016">
    <property type="entry name" value="Diverse_Substrate_AcTransf"/>
</dbReference>
<dbReference type="InterPro" id="IPR000182">
    <property type="entry name" value="GNAT_dom"/>
</dbReference>
<dbReference type="InterPro" id="IPR016181">
    <property type="entry name" value="Acyl_CoA_acyltransferase"/>
</dbReference>
<evidence type="ECO:0000256" key="3">
    <source>
        <dbReference type="ARBA" id="ARBA00023315"/>
    </source>
</evidence>
<protein>
    <submittedName>
        <fullName evidence="5">Unannotated protein</fullName>
    </submittedName>
</protein>
<dbReference type="GO" id="GO:0008080">
    <property type="term" value="F:N-acetyltransferase activity"/>
    <property type="evidence" value="ECO:0007669"/>
    <property type="project" value="TreeGrafter"/>
</dbReference>
<sequence length="160" mass="18062">MLIRDAVYGDSQSILDLIHELAVYEKAPDEVVATIDDIRGSLFGASPLSFCKIAEVDGQVAGFAIWFLNYSTWLGQPGIYLEDLFVKPEFRGSGIGQGLMKTLAEICVTRGYERFQWWVLDWNEPAINFYKSIGAIPMDEWTVFRLSGDALRNFAKQPNK</sequence>
<evidence type="ECO:0000256" key="2">
    <source>
        <dbReference type="ARBA" id="ARBA00022679"/>
    </source>
</evidence>
<comment type="similarity">
    <text evidence="1">Belongs to the acetyltransferase family.</text>
</comment>
<dbReference type="FunFam" id="3.40.630.30:FF:000064">
    <property type="entry name" value="GNAT family acetyltransferase"/>
    <property type="match status" value="1"/>
</dbReference>
<dbReference type="CDD" id="cd04301">
    <property type="entry name" value="NAT_SF"/>
    <property type="match status" value="1"/>
</dbReference>
<dbReference type="Gene3D" id="3.40.630.30">
    <property type="match status" value="1"/>
</dbReference>
<feature type="domain" description="N-acetyltransferase" evidence="4">
    <location>
        <begin position="1"/>
        <end position="158"/>
    </location>
</feature>
<dbReference type="Pfam" id="PF00583">
    <property type="entry name" value="Acetyltransf_1"/>
    <property type="match status" value="1"/>
</dbReference>
<keyword evidence="3" id="KW-0012">Acyltransferase</keyword>